<evidence type="ECO:0000313" key="4">
    <source>
        <dbReference type="Proteomes" id="UP000247702"/>
    </source>
</evidence>
<feature type="domain" description="Aminoglycoside phosphotransferase" evidence="2">
    <location>
        <begin position="48"/>
        <end position="320"/>
    </location>
</feature>
<sequence>MDNENGENKNFKSNLSKLSDDDEPALDVDINVLQQLASSRLNRQCVHARRLTRGFYNEIYLLQFDTGPDCIARLSRSLVHPTAKFASEVSTMQYVAQNTNIKVPEVYDWDCTVHNPIKTPYILMERLPGQHLYRIWDELTLEERKYVLSQIVDILLELWTKCQFKEIGCLYMDSVSINNCISCDTMTTFRLGPIVNSIFYTDGRDAIPSSAGPFRSLREFFSALIQKEKKFFEIHGVQEFVEGKMDQLKATNEVVELIKKLDLLQSKLSNIFDESIGEKPFALIHGDFDAQNILVERSPINDEIKIVGIIDWEFSHTGNLWNLCNYPIWIKETYEELFEVLKDVKLQEKCEKEKLRDFFRDEMAAKLGNKSRLILEMKERDLRISKLEDMFVLMVHDCSILNGLLEDFFYRYGSEVTNIHFSDPIIDYLWGPEIIKVQIPSKETIMCFLSKNDSIVGRSPFNYEVSVYCELKFNGYTFSWQQACTIAFHMWENEDKNDLTVLEGRKQREFHSDSRKLNV</sequence>
<dbReference type="Pfam" id="PF01636">
    <property type="entry name" value="APH"/>
    <property type="match status" value="1"/>
</dbReference>
<evidence type="ECO:0000259" key="2">
    <source>
        <dbReference type="Pfam" id="PF01636"/>
    </source>
</evidence>
<organism evidence="3 4">
    <name type="scientific">Rhizophagus clarus</name>
    <dbReference type="NCBI Taxonomy" id="94130"/>
    <lineage>
        <taxon>Eukaryota</taxon>
        <taxon>Fungi</taxon>
        <taxon>Fungi incertae sedis</taxon>
        <taxon>Mucoromycota</taxon>
        <taxon>Glomeromycotina</taxon>
        <taxon>Glomeromycetes</taxon>
        <taxon>Glomerales</taxon>
        <taxon>Glomeraceae</taxon>
        <taxon>Rhizophagus</taxon>
    </lineage>
</organism>
<dbReference type="PANTHER" id="PTHR21310:SF13">
    <property type="entry name" value="AMINOGLYCOSIDE PHOSPHOTRANSFERASE DOMAIN-CONTAINING PROTEIN"/>
    <property type="match status" value="1"/>
</dbReference>
<protein>
    <recommendedName>
        <fullName evidence="2">Aminoglycoside phosphotransferase domain-containing protein</fullName>
    </recommendedName>
</protein>
<feature type="compositionally biased region" description="Basic and acidic residues" evidence="1">
    <location>
        <begin position="1"/>
        <end position="10"/>
    </location>
</feature>
<dbReference type="InterPro" id="IPR002575">
    <property type="entry name" value="Aminoglycoside_PTrfase"/>
</dbReference>
<evidence type="ECO:0000256" key="1">
    <source>
        <dbReference type="SAM" id="MobiDB-lite"/>
    </source>
</evidence>
<dbReference type="PANTHER" id="PTHR21310">
    <property type="entry name" value="AMINOGLYCOSIDE PHOSPHOTRANSFERASE-RELATED-RELATED"/>
    <property type="match status" value="1"/>
</dbReference>
<dbReference type="EMBL" id="BEXD01004070">
    <property type="protein sequence ID" value="GBC06376.1"/>
    <property type="molecule type" value="Genomic_DNA"/>
</dbReference>
<comment type="caution">
    <text evidence="3">The sequence shown here is derived from an EMBL/GenBank/DDBJ whole genome shotgun (WGS) entry which is preliminary data.</text>
</comment>
<evidence type="ECO:0000313" key="3">
    <source>
        <dbReference type="EMBL" id="GBC06376.1"/>
    </source>
</evidence>
<dbReference type="Gene3D" id="3.90.1200.10">
    <property type="match status" value="1"/>
</dbReference>
<gene>
    <name evidence="3" type="ORF">RclHR1_00680020</name>
</gene>
<dbReference type="AlphaFoldDB" id="A0A2Z6RTQ3"/>
<name>A0A2Z6RTQ3_9GLOM</name>
<dbReference type="STRING" id="94130.A0A2Z6RTQ3"/>
<accession>A0A2Z6RTQ3</accession>
<dbReference type="InterPro" id="IPR011009">
    <property type="entry name" value="Kinase-like_dom_sf"/>
</dbReference>
<proteinExistence type="predicted"/>
<dbReference type="SUPFAM" id="SSF56112">
    <property type="entry name" value="Protein kinase-like (PK-like)"/>
    <property type="match status" value="1"/>
</dbReference>
<dbReference type="Gene3D" id="3.30.200.20">
    <property type="entry name" value="Phosphorylase Kinase, domain 1"/>
    <property type="match status" value="1"/>
</dbReference>
<keyword evidence="4" id="KW-1185">Reference proteome</keyword>
<feature type="region of interest" description="Disordered" evidence="1">
    <location>
        <begin position="1"/>
        <end position="21"/>
    </location>
</feature>
<reference evidence="3 4" key="1">
    <citation type="submission" date="2017-11" db="EMBL/GenBank/DDBJ databases">
        <title>The genome of Rhizophagus clarus HR1 reveals common genetic basis of auxotrophy among arbuscular mycorrhizal fungi.</title>
        <authorList>
            <person name="Kobayashi Y."/>
        </authorList>
    </citation>
    <scope>NUCLEOTIDE SEQUENCE [LARGE SCALE GENOMIC DNA]</scope>
    <source>
        <strain evidence="3 4">HR1</strain>
    </source>
</reference>
<dbReference type="InterPro" id="IPR051678">
    <property type="entry name" value="AGP_Transferase"/>
</dbReference>
<dbReference type="Proteomes" id="UP000247702">
    <property type="component" value="Unassembled WGS sequence"/>
</dbReference>